<dbReference type="Gene3D" id="1.10.10.60">
    <property type="entry name" value="Homeodomain-like"/>
    <property type="match status" value="1"/>
</dbReference>
<evidence type="ECO:0000256" key="6">
    <source>
        <dbReference type="RuleBase" id="RU000682"/>
    </source>
</evidence>
<sequence>MHDAAMKSFPEGRGESKAKRKRTSPHDQAALEAQYRRNPKPNKITRAEIVEEISLNEKEVQIWFQNRRQIDRRKLRPLMLHEAGALNTRGSTLLSPEPTTMLSTSSSQSSHCGVADSSYRPQDNPENVDGGYQVEDVVSKLTPPIVDPFTVCNLTFEQIPKILAYEERSTSSCANNSQTSLITTPGYPSSRSSSRVYTYSTPPSSQLTSISYPSPTSLIKDRRLAPMQDNVRNELGLDTLLSSLDRRNTSTTELSTRADLSSSLKCKKTADTSLSLLPPQSSYSNPVSESACLKKGPKRPRMGLNSLKVKANRSENREETPQSVRRRPVGRSRSARAWKFCCDREPHDELTLHAENESHGSAVAAISLIRSTGKCLLRSEVHNRNVHELQGKTRRSRKRTRLTREITAPAESKLRQSFCPTPNMHCSQEKIMDLIRSPSLESDKENWLPYHYSSNCRRPLPSSPSGKKRLSLTVLERSHGKPLNSKNLCSQNCERKLIRETATEDNDGLIPRAIKVAESLLPGEMDSGKYGDIGAIQGLLSLSQGNWR</sequence>
<gene>
    <name evidence="9" type="ORF">BLGHR1_13797</name>
</gene>
<dbReference type="GO" id="GO:0005634">
    <property type="term" value="C:nucleus"/>
    <property type="evidence" value="ECO:0007669"/>
    <property type="project" value="UniProtKB-SubCell"/>
</dbReference>
<evidence type="ECO:0000256" key="1">
    <source>
        <dbReference type="ARBA" id="ARBA00004123"/>
    </source>
</evidence>
<keyword evidence="4 5" id="KW-0539">Nucleus</keyword>
<dbReference type="GO" id="GO:0000981">
    <property type="term" value="F:DNA-binding transcription factor activity, RNA polymerase II-specific"/>
    <property type="evidence" value="ECO:0007669"/>
    <property type="project" value="InterPro"/>
</dbReference>
<dbReference type="Pfam" id="PF00046">
    <property type="entry name" value="Homeodomain"/>
    <property type="match status" value="1"/>
</dbReference>
<dbReference type="InterPro" id="IPR001356">
    <property type="entry name" value="HD"/>
</dbReference>
<dbReference type="PANTHER" id="PTHR24323:SF7">
    <property type="entry name" value="HOMEOBOX DOMAIN-CONTAINING PROTEIN"/>
    <property type="match status" value="1"/>
</dbReference>
<evidence type="ECO:0000313" key="10">
    <source>
        <dbReference type="Proteomes" id="UP000275772"/>
    </source>
</evidence>
<keyword evidence="3 5" id="KW-0371">Homeobox</keyword>
<feature type="region of interest" description="Disordered" evidence="7">
    <location>
        <begin position="275"/>
        <end position="330"/>
    </location>
</feature>
<feature type="domain" description="Homeobox" evidence="8">
    <location>
        <begin position="14"/>
        <end position="74"/>
    </location>
</feature>
<accession>A0A383UUI7</accession>
<evidence type="ECO:0000256" key="2">
    <source>
        <dbReference type="ARBA" id="ARBA00023125"/>
    </source>
</evidence>
<dbReference type="CDD" id="cd00086">
    <property type="entry name" value="homeodomain"/>
    <property type="match status" value="1"/>
</dbReference>
<dbReference type="VEuPathDB" id="FungiDB:BLGHR1_13797"/>
<dbReference type="InterPro" id="IPR051775">
    <property type="entry name" value="Homeobox_domain"/>
</dbReference>
<evidence type="ECO:0000256" key="3">
    <source>
        <dbReference type="ARBA" id="ARBA00023155"/>
    </source>
</evidence>
<dbReference type="PANTHER" id="PTHR24323">
    <property type="entry name" value="CEH-10 HOMEODOMAIN-CONTAINING HOMOLOG"/>
    <property type="match status" value="1"/>
</dbReference>
<organism evidence="9 10">
    <name type="scientific">Blumeria hordei</name>
    <name type="common">Barley powdery mildew</name>
    <name type="synonym">Blumeria graminis f. sp. hordei</name>
    <dbReference type="NCBI Taxonomy" id="2867405"/>
    <lineage>
        <taxon>Eukaryota</taxon>
        <taxon>Fungi</taxon>
        <taxon>Dikarya</taxon>
        <taxon>Ascomycota</taxon>
        <taxon>Pezizomycotina</taxon>
        <taxon>Leotiomycetes</taxon>
        <taxon>Erysiphales</taxon>
        <taxon>Erysiphaceae</taxon>
        <taxon>Blumeria</taxon>
    </lineage>
</organism>
<dbReference type="PROSITE" id="PS50071">
    <property type="entry name" value="HOMEOBOX_2"/>
    <property type="match status" value="1"/>
</dbReference>
<proteinExistence type="predicted"/>
<evidence type="ECO:0000313" key="9">
    <source>
        <dbReference type="EMBL" id="SZF03010.1"/>
    </source>
</evidence>
<dbReference type="GO" id="GO:0000976">
    <property type="term" value="F:transcription cis-regulatory region binding"/>
    <property type="evidence" value="ECO:0007669"/>
    <property type="project" value="TreeGrafter"/>
</dbReference>
<feature type="region of interest" description="Disordered" evidence="7">
    <location>
        <begin position="1"/>
        <end position="38"/>
    </location>
</feature>
<name>A0A383UUI7_BLUHO</name>
<evidence type="ECO:0000256" key="5">
    <source>
        <dbReference type="PROSITE-ProRule" id="PRU00108"/>
    </source>
</evidence>
<feature type="compositionally biased region" description="Low complexity" evidence="7">
    <location>
        <begin position="184"/>
        <end position="205"/>
    </location>
</feature>
<feature type="region of interest" description="Disordered" evidence="7">
    <location>
        <begin position="89"/>
        <end position="126"/>
    </location>
</feature>
<evidence type="ECO:0000256" key="4">
    <source>
        <dbReference type="ARBA" id="ARBA00023242"/>
    </source>
</evidence>
<feature type="compositionally biased region" description="Basic and acidic residues" evidence="7">
    <location>
        <begin position="1"/>
        <end position="17"/>
    </location>
</feature>
<dbReference type="EMBL" id="UNSH01000046">
    <property type="protein sequence ID" value="SZF03010.1"/>
    <property type="molecule type" value="Genomic_DNA"/>
</dbReference>
<dbReference type="AlphaFoldDB" id="A0A383UUI7"/>
<dbReference type="InterPro" id="IPR017970">
    <property type="entry name" value="Homeobox_CS"/>
</dbReference>
<feature type="compositionally biased region" description="Polar residues" evidence="7">
    <location>
        <begin position="89"/>
        <end position="102"/>
    </location>
</feature>
<reference evidence="9 10" key="1">
    <citation type="submission" date="2017-11" db="EMBL/GenBank/DDBJ databases">
        <authorList>
            <person name="Kracher B."/>
        </authorList>
    </citation>
    <scope>NUCLEOTIDE SEQUENCE [LARGE SCALE GENOMIC DNA]</scope>
    <source>
        <strain evidence="9 10">RACE1</strain>
    </source>
</reference>
<evidence type="ECO:0000259" key="8">
    <source>
        <dbReference type="PROSITE" id="PS50071"/>
    </source>
</evidence>
<dbReference type="InterPro" id="IPR009057">
    <property type="entry name" value="Homeodomain-like_sf"/>
</dbReference>
<dbReference type="Proteomes" id="UP000275772">
    <property type="component" value="Unassembled WGS sequence"/>
</dbReference>
<feature type="compositionally biased region" description="Low complexity" evidence="7">
    <location>
        <begin position="275"/>
        <end position="286"/>
    </location>
</feature>
<keyword evidence="2 5" id="KW-0238">DNA-binding</keyword>
<feature type="DNA-binding region" description="Homeobox" evidence="5">
    <location>
        <begin position="16"/>
        <end position="75"/>
    </location>
</feature>
<dbReference type="PROSITE" id="PS00027">
    <property type="entry name" value="HOMEOBOX_1"/>
    <property type="match status" value="1"/>
</dbReference>
<evidence type="ECO:0000256" key="7">
    <source>
        <dbReference type="SAM" id="MobiDB-lite"/>
    </source>
</evidence>
<dbReference type="SUPFAM" id="SSF46689">
    <property type="entry name" value="Homeodomain-like"/>
    <property type="match status" value="1"/>
</dbReference>
<protein>
    <recommendedName>
        <fullName evidence="8">Homeobox domain-containing protein</fullName>
    </recommendedName>
</protein>
<feature type="region of interest" description="Disordered" evidence="7">
    <location>
        <begin position="184"/>
        <end position="207"/>
    </location>
</feature>
<comment type="subcellular location">
    <subcellularLocation>
        <location evidence="1 5 6">Nucleus</location>
    </subcellularLocation>
</comment>
<dbReference type="SMART" id="SM00389">
    <property type="entry name" value="HOX"/>
    <property type="match status" value="1"/>
</dbReference>